<gene>
    <name evidence="1" type="ORF">QFC19_006065</name>
</gene>
<evidence type="ECO:0000313" key="1">
    <source>
        <dbReference type="EMBL" id="KAJ9099450.1"/>
    </source>
</evidence>
<keyword evidence="2" id="KW-1185">Reference proteome</keyword>
<comment type="caution">
    <text evidence="1">The sequence shown here is derived from an EMBL/GenBank/DDBJ whole genome shotgun (WGS) entry which is preliminary data.</text>
</comment>
<organism evidence="1 2">
    <name type="scientific">Naganishia cerealis</name>
    <dbReference type="NCBI Taxonomy" id="610337"/>
    <lineage>
        <taxon>Eukaryota</taxon>
        <taxon>Fungi</taxon>
        <taxon>Dikarya</taxon>
        <taxon>Basidiomycota</taxon>
        <taxon>Agaricomycotina</taxon>
        <taxon>Tremellomycetes</taxon>
        <taxon>Filobasidiales</taxon>
        <taxon>Filobasidiaceae</taxon>
        <taxon>Naganishia</taxon>
    </lineage>
</organism>
<dbReference type="Proteomes" id="UP001241377">
    <property type="component" value="Unassembled WGS sequence"/>
</dbReference>
<evidence type="ECO:0000313" key="2">
    <source>
        <dbReference type="Proteomes" id="UP001241377"/>
    </source>
</evidence>
<protein>
    <submittedName>
        <fullName evidence="1">Uncharacterized protein</fullName>
    </submittedName>
</protein>
<reference evidence="1" key="1">
    <citation type="submission" date="2023-04" db="EMBL/GenBank/DDBJ databases">
        <title>Draft Genome sequencing of Naganishia species isolated from polar environments using Oxford Nanopore Technology.</title>
        <authorList>
            <person name="Leo P."/>
            <person name="Venkateswaran K."/>
        </authorList>
    </citation>
    <scope>NUCLEOTIDE SEQUENCE</scope>
    <source>
        <strain evidence="1">MNA-CCFEE 5261</strain>
    </source>
</reference>
<proteinExistence type="predicted"/>
<accession>A0ACC2VKM8</accession>
<dbReference type="EMBL" id="JASBWR010000070">
    <property type="protein sequence ID" value="KAJ9099450.1"/>
    <property type="molecule type" value="Genomic_DNA"/>
</dbReference>
<name>A0ACC2VKM8_9TREE</name>
<sequence length="415" mass="48582">MCISSENIQKGVKNVIREDRAANKSPANGSTQEEDDENNDPDDAASTLALILLHRGATEFLHTCGINDFTLMDIMRPEPQRIRRILSAIVNYARFREENSVECEKLVSLSELNLEKIRAAKAENNRLQNEISTVEQKLALGAETQAKKASLKQINAYNSKLEEELKKLKRLQEELTLSYNQYRDEKGRLIEKLEDQHYLILEAKKDIDKLKSYMHTDFDILNKVIEDLRSNLNEYQQAASSQEQRNRNINISIEAFQIIEQNIKNLFKILEEVSNDLARQNRIAEELNKHQDMLEEKKQESHEYGRQILALQRKINVNEEKTQKLREGFNRETERQQQETATLRQEYEKLSLDRATKEEELERTRKEINRYEHMINSEKNEFNIEYKNAEAAVSRLNAHVNLYISEMSKKLEPKS</sequence>